<comment type="caution">
    <text evidence="3">The sequence shown here is derived from an EMBL/GenBank/DDBJ whole genome shotgun (WGS) entry which is preliminary data.</text>
</comment>
<feature type="transmembrane region" description="Helical" evidence="1">
    <location>
        <begin position="21"/>
        <end position="40"/>
    </location>
</feature>
<accession>A0A7W0CJW3</accession>
<organism evidence="3 4">
    <name type="scientific">Nonomuraea soli</name>
    <dbReference type="NCBI Taxonomy" id="1032476"/>
    <lineage>
        <taxon>Bacteria</taxon>
        <taxon>Bacillati</taxon>
        <taxon>Actinomycetota</taxon>
        <taxon>Actinomycetes</taxon>
        <taxon>Streptosporangiales</taxon>
        <taxon>Streptosporangiaceae</taxon>
        <taxon>Nonomuraea</taxon>
    </lineage>
</organism>
<gene>
    <name evidence="3" type="ORF">HNR30_003875</name>
</gene>
<evidence type="ECO:0000259" key="2">
    <source>
        <dbReference type="Pfam" id="PF13400"/>
    </source>
</evidence>
<evidence type="ECO:0000313" key="4">
    <source>
        <dbReference type="Proteomes" id="UP000530928"/>
    </source>
</evidence>
<dbReference type="Pfam" id="PF13400">
    <property type="entry name" value="Tad"/>
    <property type="match status" value="1"/>
</dbReference>
<proteinExistence type="predicted"/>
<dbReference type="Proteomes" id="UP000530928">
    <property type="component" value="Unassembled WGS sequence"/>
</dbReference>
<dbReference type="InterPro" id="IPR028087">
    <property type="entry name" value="Tad_N"/>
</dbReference>
<dbReference type="RefSeq" id="WP_181611286.1">
    <property type="nucleotide sequence ID" value="NZ_BAABAM010000003.1"/>
</dbReference>
<keyword evidence="1" id="KW-0472">Membrane</keyword>
<dbReference type="AlphaFoldDB" id="A0A7W0CJW3"/>
<keyword evidence="1" id="KW-0812">Transmembrane</keyword>
<keyword evidence="4" id="KW-1185">Reference proteome</keyword>
<evidence type="ECO:0000256" key="1">
    <source>
        <dbReference type="SAM" id="Phobius"/>
    </source>
</evidence>
<reference evidence="3 4" key="1">
    <citation type="submission" date="2020-07" db="EMBL/GenBank/DDBJ databases">
        <title>Genomic Encyclopedia of Type Strains, Phase IV (KMG-IV): sequencing the most valuable type-strain genomes for metagenomic binning, comparative biology and taxonomic classification.</title>
        <authorList>
            <person name="Goeker M."/>
        </authorList>
    </citation>
    <scope>NUCLEOTIDE SEQUENCE [LARGE SCALE GENOMIC DNA]</scope>
    <source>
        <strain evidence="3 4">DSM 45533</strain>
    </source>
</reference>
<sequence>MRRHLPRFATAVRQRPDRGSTAVFVVIFSLALFLLAGLLVDGGAAMNARLRAGDIAEQGARAAADTIDEDELRASGTIRIRDEAAACGRARRVVGAHKEAKAQMTRCNVTGGNRVDVSVEIKWNAILLSVIGINEGTMSAEVSAGPETGD</sequence>
<keyword evidence="1" id="KW-1133">Transmembrane helix</keyword>
<feature type="domain" description="Putative Flp pilus-assembly TadG-like N-terminal" evidence="2">
    <location>
        <begin position="19"/>
        <end position="65"/>
    </location>
</feature>
<dbReference type="EMBL" id="JACDUR010000004">
    <property type="protein sequence ID" value="MBA2892521.1"/>
    <property type="molecule type" value="Genomic_DNA"/>
</dbReference>
<protein>
    <submittedName>
        <fullName evidence="3">Flp pilus assembly protein TadG</fullName>
    </submittedName>
</protein>
<evidence type="ECO:0000313" key="3">
    <source>
        <dbReference type="EMBL" id="MBA2892521.1"/>
    </source>
</evidence>
<name>A0A7W0CJW3_9ACTN</name>